<keyword evidence="2" id="KW-1185">Reference proteome</keyword>
<keyword evidence="1" id="KW-0823">Tryptophan catabolism</keyword>
<proteinExistence type="inferred from homology"/>
<dbReference type="WBParaSite" id="ACRNAN_Path_214.g784.t2">
    <property type="protein sequence ID" value="ACRNAN_Path_214.g784.t2"/>
    <property type="gene ID" value="ACRNAN_Path_214.g784"/>
</dbReference>
<comment type="subunit">
    <text evidence="1">Homotetramer. Dimer of dimers.</text>
</comment>
<dbReference type="InterPro" id="IPR004981">
    <property type="entry name" value="Trp_2_3_dOase"/>
</dbReference>
<accession>A0A914C3T6</accession>
<name>A0A914C3T6_9BILA</name>
<keyword evidence="1" id="KW-0223">Dioxygenase</keyword>
<evidence type="ECO:0000256" key="1">
    <source>
        <dbReference type="HAMAP-Rule" id="MF_03020"/>
    </source>
</evidence>
<comment type="pathway">
    <text evidence="1">Amino-acid degradation; L-tryptophan degradation via kynurenine pathway; L-kynurenine from L-tryptophan: step 1/2.</text>
</comment>
<dbReference type="GO" id="GO:0046872">
    <property type="term" value="F:metal ion binding"/>
    <property type="evidence" value="ECO:0007669"/>
    <property type="project" value="UniProtKB-KW"/>
</dbReference>
<reference evidence="3" key="1">
    <citation type="submission" date="2022-11" db="UniProtKB">
        <authorList>
            <consortium name="WormBaseParasite"/>
        </authorList>
    </citation>
    <scope>IDENTIFICATION</scope>
</reference>
<dbReference type="Gene3D" id="1.20.58.480">
    <property type="match status" value="1"/>
</dbReference>
<comment type="caution">
    <text evidence="1">Lacks conserved residue(s) required for the propagation of feature annotation.</text>
</comment>
<dbReference type="PANTHER" id="PTHR10138:SF0">
    <property type="entry name" value="TRYPTOPHAN 2,3-DIOXYGENASE"/>
    <property type="match status" value="1"/>
</dbReference>
<comment type="catalytic activity">
    <reaction evidence="1">
        <text>L-tryptophan + O2 = N-formyl-L-kynurenine</text>
        <dbReference type="Rhea" id="RHEA:24536"/>
        <dbReference type="ChEBI" id="CHEBI:15379"/>
        <dbReference type="ChEBI" id="CHEBI:57912"/>
        <dbReference type="ChEBI" id="CHEBI:58629"/>
        <dbReference type="EC" id="1.13.11.11"/>
    </reaction>
</comment>
<keyword evidence="1" id="KW-0560">Oxidoreductase</keyword>
<dbReference type="GO" id="GO:0004833">
    <property type="term" value="F:L-tryptophan 2,3-dioxygenase activity"/>
    <property type="evidence" value="ECO:0007669"/>
    <property type="project" value="UniProtKB-UniRule"/>
</dbReference>
<comment type="cofactor">
    <cofactor evidence="1">
        <name>heme</name>
        <dbReference type="ChEBI" id="CHEBI:30413"/>
    </cofactor>
    <text evidence="1">Binds 1 heme group per subunit.</text>
</comment>
<keyword evidence="1" id="KW-0479">Metal-binding</keyword>
<dbReference type="Pfam" id="PF03301">
    <property type="entry name" value="Trp_dioxygenase"/>
    <property type="match status" value="2"/>
</dbReference>
<dbReference type="HAMAP" id="MF_01972">
    <property type="entry name" value="T23O"/>
    <property type="match status" value="1"/>
</dbReference>
<keyword evidence="1" id="KW-0349">Heme</keyword>
<dbReference type="SUPFAM" id="SSF140959">
    <property type="entry name" value="Indolic compounds 2,3-dioxygenase-like"/>
    <property type="match status" value="1"/>
</dbReference>
<evidence type="ECO:0000313" key="2">
    <source>
        <dbReference type="Proteomes" id="UP000887540"/>
    </source>
</evidence>
<comment type="function">
    <text evidence="1">Heme-dependent dioxygenase that catalyzes the oxidative cleavage of the L-tryptophan (L-Trp) pyrrole ring and converts L-tryptophan to N-formyl-L-kynurenine. Catalyzes the oxidative cleavage of the indole moiety.</text>
</comment>
<organism evidence="2 3">
    <name type="scientific">Acrobeloides nanus</name>
    <dbReference type="NCBI Taxonomy" id="290746"/>
    <lineage>
        <taxon>Eukaryota</taxon>
        <taxon>Metazoa</taxon>
        <taxon>Ecdysozoa</taxon>
        <taxon>Nematoda</taxon>
        <taxon>Chromadorea</taxon>
        <taxon>Rhabditida</taxon>
        <taxon>Tylenchina</taxon>
        <taxon>Cephalobomorpha</taxon>
        <taxon>Cephaloboidea</taxon>
        <taxon>Cephalobidae</taxon>
        <taxon>Acrobeloides</taxon>
    </lineage>
</organism>
<sequence>MACPMGYTARFQGGDSTLNEKEDNSQEGINKAVIDNSGVSYREYLQLDKLLSSQSMRSAVQGPPVHDEHLFIIIHQSYELWFKQIIFDIDHIRTLLNNRVRLNSCIVDETKTLQIVSLLERTVRILKLLVDQMLVLETMSPLDFVEFRKYLTSASGFQSLQFRLLENKLGVISEHRVKYNAQHYREVFHEEELERLVDSETTPSLFNLIEKWLERTPGIVEDEVEHISELLAVAPNGTATPDSGAGDIDEVDEELVLLPVERKRKGFWAQYLEAVEKYINDLKTESENPNLTDAERAQCIAEYHKTKQSFDTITNEREHQKFLDKRERRLSHNALKGALMIYFYRDMPRFSQPYQILTFLMDIDSLLQKWRYNHVMLVQRMLGSKQGSGGSSGYLYLRTTVSDRYKVFLDLFNLSTWLIPRVYIPKLSPKMFKTLSQHSNMNNHHYLNCSR</sequence>
<dbReference type="PANTHER" id="PTHR10138">
    <property type="entry name" value="TRYPTOPHAN 2,3-DIOXYGENASE"/>
    <property type="match status" value="1"/>
</dbReference>
<dbReference type="GO" id="GO:0019442">
    <property type="term" value="P:L-tryptophan catabolic process to acetyl-CoA"/>
    <property type="evidence" value="ECO:0007669"/>
    <property type="project" value="TreeGrafter"/>
</dbReference>
<evidence type="ECO:0000313" key="3">
    <source>
        <dbReference type="WBParaSite" id="ACRNAN_Path_214.g784.t2"/>
    </source>
</evidence>
<protein>
    <recommendedName>
        <fullName evidence="1">Tryptophan 2,3-dioxygenase</fullName>
        <shortName evidence="1">TDO</shortName>
        <ecNumber evidence="1">1.13.11.11</ecNumber>
    </recommendedName>
    <alternativeName>
        <fullName evidence="1">Tryptamin 2,3-dioxygenase</fullName>
    </alternativeName>
    <alternativeName>
        <fullName evidence="1">Tryptophan oxygenase</fullName>
        <shortName evidence="1">TO</shortName>
        <shortName evidence="1">TRPO</shortName>
    </alternativeName>
    <alternativeName>
        <fullName evidence="1">Tryptophan pyrrolase</fullName>
    </alternativeName>
    <alternativeName>
        <fullName evidence="1">Tryptophanase</fullName>
    </alternativeName>
</protein>
<keyword evidence="1" id="KW-0408">Iron</keyword>
<dbReference type="Proteomes" id="UP000887540">
    <property type="component" value="Unplaced"/>
</dbReference>
<dbReference type="AlphaFoldDB" id="A0A914C3T6"/>
<dbReference type="GO" id="GO:0019441">
    <property type="term" value="P:L-tryptophan catabolic process to kynurenine"/>
    <property type="evidence" value="ECO:0007669"/>
    <property type="project" value="UniProtKB-UniRule"/>
</dbReference>
<dbReference type="EC" id="1.13.11.11" evidence="1"/>
<comment type="similarity">
    <text evidence="1">Belongs to the tryptophan 2,3-dioxygenase family.</text>
</comment>
<dbReference type="InterPro" id="IPR037217">
    <property type="entry name" value="Trp/Indoleamine_2_3_dOase-like"/>
</dbReference>
<dbReference type="GO" id="GO:0020037">
    <property type="term" value="F:heme binding"/>
    <property type="evidence" value="ECO:0007669"/>
    <property type="project" value="UniProtKB-UniRule"/>
</dbReference>